<dbReference type="Proteomes" id="UP000504609">
    <property type="component" value="Unplaced"/>
</dbReference>
<feature type="transmembrane region" description="Helical" evidence="6">
    <location>
        <begin position="289"/>
        <end position="308"/>
    </location>
</feature>
<feature type="domain" description="Late embryogenesis abundant protein LEA-2 subgroup" evidence="7">
    <location>
        <begin position="88"/>
        <end position="181"/>
    </location>
</feature>
<comment type="subcellular location">
    <subcellularLocation>
        <location evidence="1">Membrane</location>
        <topology evidence="1">Single-pass membrane protein</topology>
    </subcellularLocation>
</comment>
<dbReference type="InterPro" id="IPR044839">
    <property type="entry name" value="NDR1-like"/>
</dbReference>
<evidence type="ECO:0000313" key="8">
    <source>
        <dbReference type="Proteomes" id="UP000504609"/>
    </source>
</evidence>
<keyword evidence="8" id="KW-1185">Reference proteome</keyword>
<evidence type="ECO:0000256" key="1">
    <source>
        <dbReference type="ARBA" id="ARBA00004167"/>
    </source>
</evidence>
<dbReference type="GO" id="GO:0016020">
    <property type="term" value="C:membrane"/>
    <property type="evidence" value="ECO:0007669"/>
    <property type="project" value="UniProtKB-SubCell"/>
</dbReference>
<dbReference type="SUPFAM" id="SSF117070">
    <property type="entry name" value="LEA14-like"/>
    <property type="match status" value="1"/>
</dbReference>
<dbReference type="InterPro" id="IPR004864">
    <property type="entry name" value="LEA_2"/>
</dbReference>
<reference evidence="9" key="1">
    <citation type="submission" date="2025-08" db="UniProtKB">
        <authorList>
            <consortium name="RefSeq"/>
        </authorList>
    </citation>
    <scope>IDENTIFICATION</scope>
    <source>
        <tissue evidence="9">Young leaves</tissue>
    </source>
</reference>
<feature type="region of interest" description="Disordered" evidence="5">
    <location>
        <begin position="1"/>
        <end position="22"/>
    </location>
</feature>
<feature type="transmembrane region" description="Helical" evidence="6">
    <location>
        <begin position="29"/>
        <end position="51"/>
    </location>
</feature>
<sequence>MGEHSHSFPLPHSQAHHKTPKNEPSNKCFIYIFSSFVFLCVALLIFSLIVLRVNSPTIDLSSISVRKFSISNTNSSSSSLNLTLIAEFSLDNSNFGPFIFDYVTVVFMYGGVIVGERSTGGGRAEAKGTTRMNVSVEASVENVSSDLNGSGILNMSSFAKFGGRIHLIHVLRKRIWSEISCSINLDLNTHQIQPRWVCDTQHIPSFTIISPIAMAEKDQVKPLASPATHLRSDDDQFLPPPAKLRLHRNKYIMCSGCFAALLLILAVIGIVLGFTVLHIKTPDLKIDKLSFSNATSNGGVIIVVSVFVRNPNVASFKYLKATTVIYYHDKMIGEGETPGGEAKAKDTMTMNVTMEIKAEEMDEGLSLMEDLKSGGLNISSYTEIPGRVKIIGFIRKRFEVKMECSFTYNAKTQTIEREDCDQHVKMSD</sequence>
<evidence type="ECO:0000259" key="7">
    <source>
        <dbReference type="Pfam" id="PF03168"/>
    </source>
</evidence>
<evidence type="ECO:0000256" key="2">
    <source>
        <dbReference type="ARBA" id="ARBA00022692"/>
    </source>
</evidence>
<protein>
    <submittedName>
        <fullName evidence="9">Uncharacterized protein LOC111459739</fullName>
    </submittedName>
</protein>
<gene>
    <name evidence="9" type="primary">LOC111459739</name>
</gene>
<evidence type="ECO:0000256" key="6">
    <source>
        <dbReference type="SAM" id="Phobius"/>
    </source>
</evidence>
<dbReference type="Pfam" id="PF03168">
    <property type="entry name" value="LEA_2"/>
    <property type="match status" value="2"/>
</dbReference>
<feature type="domain" description="Late embryogenesis abundant protein LEA-2 subgroup" evidence="7">
    <location>
        <begin position="308"/>
        <end position="404"/>
    </location>
</feature>
<keyword evidence="4 6" id="KW-0472">Membrane</keyword>
<dbReference type="PANTHER" id="PTHR31234:SF2">
    <property type="entry name" value="OS05G0199100 PROTEIN"/>
    <property type="match status" value="1"/>
</dbReference>
<evidence type="ECO:0000256" key="4">
    <source>
        <dbReference type="ARBA" id="ARBA00023136"/>
    </source>
</evidence>
<evidence type="ECO:0000256" key="3">
    <source>
        <dbReference type="ARBA" id="ARBA00022989"/>
    </source>
</evidence>
<evidence type="ECO:0000256" key="5">
    <source>
        <dbReference type="SAM" id="MobiDB-lite"/>
    </source>
</evidence>
<proteinExistence type="predicted"/>
<evidence type="ECO:0000313" key="9">
    <source>
        <dbReference type="RefSeq" id="XP_022958536.1"/>
    </source>
</evidence>
<name>A0A6J1H2C0_CUCMO</name>
<feature type="transmembrane region" description="Helical" evidence="6">
    <location>
        <begin position="251"/>
        <end position="277"/>
    </location>
</feature>
<keyword evidence="3 6" id="KW-1133">Transmembrane helix</keyword>
<dbReference type="KEGG" id="cmos:111459739"/>
<organism evidence="8 9">
    <name type="scientific">Cucurbita moschata</name>
    <name type="common">Winter crookneck squash</name>
    <name type="synonym">Cucurbita pepo var. moschata</name>
    <dbReference type="NCBI Taxonomy" id="3662"/>
    <lineage>
        <taxon>Eukaryota</taxon>
        <taxon>Viridiplantae</taxon>
        <taxon>Streptophyta</taxon>
        <taxon>Embryophyta</taxon>
        <taxon>Tracheophyta</taxon>
        <taxon>Spermatophyta</taxon>
        <taxon>Magnoliopsida</taxon>
        <taxon>eudicotyledons</taxon>
        <taxon>Gunneridae</taxon>
        <taxon>Pentapetalae</taxon>
        <taxon>rosids</taxon>
        <taxon>fabids</taxon>
        <taxon>Cucurbitales</taxon>
        <taxon>Cucurbitaceae</taxon>
        <taxon>Cucurbiteae</taxon>
        <taxon>Cucurbita</taxon>
    </lineage>
</organism>
<keyword evidence="2 6" id="KW-0812">Transmembrane</keyword>
<accession>A0A6J1H2C0</accession>
<dbReference type="PANTHER" id="PTHR31234">
    <property type="entry name" value="LATE EMBRYOGENESIS ABUNDANT (LEA) HYDROXYPROLINE-RICH GLYCOPROTEIN FAMILY"/>
    <property type="match status" value="1"/>
</dbReference>
<dbReference type="GO" id="GO:0098542">
    <property type="term" value="P:defense response to other organism"/>
    <property type="evidence" value="ECO:0007669"/>
    <property type="project" value="InterPro"/>
</dbReference>
<dbReference type="AlphaFoldDB" id="A0A6J1H2C0"/>
<dbReference type="RefSeq" id="XP_022958536.1">
    <property type="nucleotide sequence ID" value="XM_023102768.1"/>
</dbReference>
<dbReference type="GeneID" id="111459739"/>
<dbReference type="Gene3D" id="2.60.40.1820">
    <property type="match status" value="1"/>
</dbReference>